<dbReference type="FunFam" id="1.25.40.10:FF:000029">
    <property type="entry name" value="peptidyl-prolyl cis-trans isomerase D"/>
    <property type="match status" value="1"/>
</dbReference>
<dbReference type="SUPFAM" id="SSF48452">
    <property type="entry name" value="TPR-like"/>
    <property type="match status" value="1"/>
</dbReference>
<dbReference type="GO" id="GO:0003755">
    <property type="term" value="F:peptidyl-prolyl cis-trans isomerase activity"/>
    <property type="evidence" value="ECO:0007669"/>
    <property type="project" value="UniProtKB-KW"/>
</dbReference>
<feature type="repeat" description="TPR" evidence="7">
    <location>
        <begin position="287"/>
        <end position="320"/>
    </location>
</feature>
<dbReference type="PANTHER" id="PTHR11071">
    <property type="entry name" value="PEPTIDYL-PROLYL CIS-TRANS ISOMERASE"/>
    <property type="match status" value="1"/>
</dbReference>
<dbReference type="FunFam" id="2.40.100.10:FF:000054">
    <property type="entry name" value="Peptidyl-prolyl cis-trans isomerase D"/>
    <property type="match status" value="1"/>
</dbReference>
<dbReference type="Pfam" id="PF00160">
    <property type="entry name" value="Pro_isomerase"/>
    <property type="match status" value="1"/>
</dbReference>
<evidence type="ECO:0000256" key="4">
    <source>
        <dbReference type="ARBA" id="ARBA00022803"/>
    </source>
</evidence>
<comment type="catalytic activity">
    <reaction evidence="1">
        <text>[protein]-peptidylproline (omega=180) = [protein]-peptidylproline (omega=0)</text>
        <dbReference type="Rhea" id="RHEA:16237"/>
        <dbReference type="Rhea" id="RHEA-COMP:10747"/>
        <dbReference type="Rhea" id="RHEA-COMP:10748"/>
        <dbReference type="ChEBI" id="CHEBI:83833"/>
        <dbReference type="ChEBI" id="CHEBI:83834"/>
        <dbReference type="EC" id="5.2.1.8"/>
    </reaction>
</comment>
<dbReference type="EMBL" id="ATMH01006346">
    <property type="protein sequence ID" value="EPY26050.1"/>
    <property type="molecule type" value="Genomic_DNA"/>
</dbReference>
<dbReference type="Gene3D" id="1.25.40.10">
    <property type="entry name" value="Tetratricopeptide repeat domain"/>
    <property type="match status" value="1"/>
</dbReference>
<keyword evidence="3" id="KW-0677">Repeat</keyword>
<reference evidence="10 11" key="1">
    <citation type="journal article" date="2013" name="PLoS ONE">
        <title>Predicting the Proteins of Angomonas deanei, Strigomonas culicis and Their Respective Endosymbionts Reveals New Aspects of the Trypanosomatidae Family.</title>
        <authorList>
            <person name="Motta M.C."/>
            <person name="Martins A.C."/>
            <person name="de Souza S.S."/>
            <person name="Catta-Preta C.M."/>
            <person name="Silva R."/>
            <person name="Klein C.C."/>
            <person name="de Almeida L.G."/>
            <person name="de Lima Cunha O."/>
            <person name="Ciapina L.P."/>
            <person name="Brocchi M."/>
            <person name="Colabardini A.C."/>
            <person name="de Araujo Lima B."/>
            <person name="Machado C.R."/>
            <person name="de Almeida Soares C.M."/>
            <person name="Probst C.M."/>
            <person name="de Menezes C.B."/>
            <person name="Thompson C.E."/>
            <person name="Bartholomeu D.C."/>
            <person name="Gradia D.F."/>
            <person name="Pavoni D.P."/>
            <person name="Grisard E.C."/>
            <person name="Fantinatti-Garboggini F."/>
            <person name="Marchini F.K."/>
            <person name="Rodrigues-Luiz G.F."/>
            <person name="Wagner G."/>
            <person name="Goldman G.H."/>
            <person name="Fietto J.L."/>
            <person name="Elias M.C."/>
            <person name="Goldman M.H."/>
            <person name="Sagot M.F."/>
            <person name="Pereira M."/>
            <person name="Stoco P.H."/>
            <person name="de Mendonca-Neto R.P."/>
            <person name="Teixeira S.M."/>
            <person name="Maciel T.E."/>
            <person name="de Oliveira Mendes T.A."/>
            <person name="Urmenyi T.P."/>
            <person name="de Souza W."/>
            <person name="Schenkman S."/>
            <person name="de Vasconcelos A.T."/>
        </authorList>
    </citation>
    <scope>NUCLEOTIDE SEQUENCE [LARGE SCALE GENOMIC DNA]</scope>
</reference>
<name>S9UYL1_9TRYP</name>
<dbReference type="PROSITE" id="PS00170">
    <property type="entry name" value="CSA_PPIASE_1"/>
    <property type="match status" value="1"/>
</dbReference>
<dbReference type="GO" id="GO:0005829">
    <property type="term" value="C:cytosol"/>
    <property type="evidence" value="ECO:0007669"/>
    <property type="project" value="TreeGrafter"/>
</dbReference>
<keyword evidence="11" id="KW-1185">Reference proteome</keyword>
<dbReference type="PANTHER" id="PTHR11071:SF561">
    <property type="entry name" value="PEPTIDYL-PROLYL CIS-TRANS ISOMERASE D-RELATED"/>
    <property type="match status" value="1"/>
</dbReference>
<keyword evidence="5" id="KW-0697">Rotamase</keyword>
<dbReference type="PROSITE" id="PS50005">
    <property type="entry name" value="TPR"/>
    <property type="match status" value="1"/>
</dbReference>
<dbReference type="EMBL" id="ATMH01001932">
    <property type="protein sequence ID" value="EPY33834.1"/>
    <property type="molecule type" value="Genomic_DNA"/>
</dbReference>
<dbReference type="Proteomes" id="UP000015354">
    <property type="component" value="Unassembled WGS sequence"/>
</dbReference>
<dbReference type="InterPro" id="IPR029000">
    <property type="entry name" value="Cyclophilin-like_dom_sf"/>
</dbReference>
<dbReference type="SUPFAM" id="SSF50891">
    <property type="entry name" value="Cyclophilin-like"/>
    <property type="match status" value="1"/>
</dbReference>
<keyword evidence="4 7" id="KW-0802">TPR repeat</keyword>
<evidence type="ECO:0000256" key="5">
    <source>
        <dbReference type="ARBA" id="ARBA00023110"/>
    </source>
</evidence>
<feature type="domain" description="PPIase cyclophilin-type" evidence="8">
    <location>
        <begin position="7"/>
        <end position="174"/>
    </location>
</feature>
<sequence>MGKGYCYFDISIGGVPQKERVIMELFDDVTPKTCENFRELCLSHNGEKVPGTDIPMSYVQSTFHRVIPGFMIQGGDFTNHNGTGGVSIYGEKFEDENFERTCDRAGLLAMANAGANTNGSQFFITVAPAPHLNGKHVVFGRVVRGMNTVRAVEHTPTGANDKPEAACVVTASGVLDVLPEVAPATDGDAFPDYVEDCEEPLSDEGRLAAGEAIRQVGNTHFKNGAYEAAVAKYTKAVRYLSGPETEAVREKLVACHNNTAMCAIKLSQWAAAMRAAERVLQLDASNSKALFRHGVAALSANNAETAVEDLKKALQIEPENAEIATKLAQARELAKAQKAKMAAKMKKMFA</sequence>
<dbReference type="PROSITE" id="PS50072">
    <property type="entry name" value="CSA_PPIASE_2"/>
    <property type="match status" value="1"/>
</dbReference>
<organism evidence="10 11">
    <name type="scientific">Strigomonas culicis</name>
    <dbReference type="NCBI Taxonomy" id="28005"/>
    <lineage>
        <taxon>Eukaryota</taxon>
        <taxon>Discoba</taxon>
        <taxon>Euglenozoa</taxon>
        <taxon>Kinetoplastea</taxon>
        <taxon>Metakinetoplastina</taxon>
        <taxon>Trypanosomatida</taxon>
        <taxon>Trypanosomatidae</taxon>
        <taxon>Strigomonadinae</taxon>
        <taxon>Strigomonas</taxon>
    </lineage>
</organism>
<comment type="caution">
    <text evidence="10">The sequence shown here is derived from an EMBL/GenBank/DDBJ whole genome shotgun (WGS) entry which is preliminary data.</text>
</comment>
<dbReference type="OrthoDB" id="407558at2759"/>
<dbReference type="Gene3D" id="2.40.100.10">
    <property type="entry name" value="Cyclophilin-like"/>
    <property type="match status" value="1"/>
</dbReference>
<dbReference type="SMART" id="SM00028">
    <property type="entry name" value="TPR"/>
    <property type="match status" value="3"/>
</dbReference>
<evidence type="ECO:0000259" key="8">
    <source>
        <dbReference type="PROSITE" id="PS50072"/>
    </source>
</evidence>
<evidence type="ECO:0000313" key="10">
    <source>
        <dbReference type="EMBL" id="EPY33834.1"/>
    </source>
</evidence>
<dbReference type="AlphaFoldDB" id="S9UYL1"/>
<dbReference type="EC" id="5.2.1.8" evidence="2"/>
<dbReference type="InterPro" id="IPR011990">
    <property type="entry name" value="TPR-like_helical_dom_sf"/>
</dbReference>
<evidence type="ECO:0000256" key="7">
    <source>
        <dbReference type="PROSITE-ProRule" id="PRU00339"/>
    </source>
</evidence>
<dbReference type="PRINTS" id="PR00153">
    <property type="entry name" value="CSAPPISMRASE"/>
</dbReference>
<reference evidence="10" key="2">
    <citation type="submission" date="2013-03" db="EMBL/GenBank/DDBJ databases">
        <authorList>
            <person name="Motta M.C.M."/>
            <person name="Martins A.C.A."/>
            <person name="Preta C.M.C.C."/>
            <person name="Silva R."/>
            <person name="de Souza S.S."/>
            <person name="Klein C.C."/>
            <person name="de Almeida L.G.P."/>
            <person name="Cunha O.L."/>
            <person name="Colabardini A.C."/>
            <person name="Lima B.A."/>
            <person name="Machado C.R."/>
            <person name="Soares C.M.A."/>
            <person name="de Menezes C.B.A."/>
            <person name="Bartolomeu D.C."/>
            <person name="Grisard E.C."/>
            <person name="Fantinatti-Garboggini F."/>
            <person name="Rodrigues-Luiz G.F."/>
            <person name="Wagner G."/>
            <person name="Goldman G.H."/>
            <person name="Fietto J.L.R."/>
            <person name="Ciapina L.P."/>
            <person name="Brocchi M."/>
            <person name="Elias M.C."/>
            <person name="Goldman M.H.S."/>
            <person name="Sagot M.-F."/>
            <person name="Pereira M."/>
            <person name="Stoco P.H."/>
            <person name="Teixeira S.M.R."/>
            <person name="de Mendonca-Neto R.P."/>
            <person name="Maciel T.E.F."/>
            <person name="Mendes T.A.O."/>
            <person name="Urmenyi T.P."/>
            <person name="Teixeira M.M.G."/>
            <person name="de Camargo E.F.P."/>
            <person name="de Sousa W."/>
            <person name="Schenkman S."/>
            <person name="de Vasconcelos A.T.R."/>
        </authorList>
    </citation>
    <scope>NUCLEOTIDE SEQUENCE</scope>
</reference>
<dbReference type="InterPro" id="IPR002130">
    <property type="entry name" value="Cyclophilin-type_PPIase_dom"/>
</dbReference>
<dbReference type="InterPro" id="IPR020892">
    <property type="entry name" value="Cyclophilin-type_PPIase_CS"/>
</dbReference>
<dbReference type="GO" id="GO:0006457">
    <property type="term" value="P:protein folding"/>
    <property type="evidence" value="ECO:0007669"/>
    <property type="project" value="InterPro"/>
</dbReference>
<dbReference type="GO" id="GO:0016018">
    <property type="term" value="F:cyclosporin A binding"/>
    <property type="evidence" value="ECO:0007669"/>
    <property type="project" value="TreeGrafter"/>
</dbReference>
<dbReference type="InterPro" id="IPR019734">
    <property type="entry name" value="TPR_rpt"/>
</dbReference>
<evidence type="ECO:0000256" key="3">
    <source>
        <dbReference type="ARBA" id="ARBA00022737"/>
    </source>
</evidence>
<dbReference type="Pfam" id="PF13181">
    <property type="entry name" value="TPR_8"/>
    <property type="match status" value="1"/>
</dbReference>
<evidence type="ECO:0000256" key="1">
    <source>
        <dbReference type="ARBA" id="ARBA00000971"/>
    </source>
</evidence>
<evidence type="ECO:0000313" key="9">
    <source>
        <dbReference type="EMBL" id="EPY26050.1"/>
    </source>
</evidence>
<evidence type="ECO:0000256" key="6">
    <source>
        <dbReference type="ARBA" id="ARBA00023235"/>
    </source>
</evidence>
<accession>S9UYL1</accession>
<protein>
    <recommendedName>
        <fullName evidence="2">peptidylprolyl isomerase</fullName>
        <ecNumber evidence="2">5.2.1.8</ecNumber>
    </recommendedName>
</protein>
<proteinExistence type="predicted"/>
<gene>
    <name evidence="10" type="ORF">STCU_01932</name>
    <name evidence="9" type="ORF">STCU_06346</name>
</gene>
<evidence type="ECO:0000256" key="2">
    <source>
        <dbReference type="ARBA" id="ARBA00013194"/>
    </source>
</evidence>
<keyword evidence="6 10" id="KW-0413">Isomerase</keyword>
<evidence type="ECO:0000313" key="11">
    <source>
        <dbReference type="Proteomes" id="UP000015354"/>
    </source>
</evidence>